<keyword evidence="4" id="KW-1185">Reference proteome</keyword>
<accession>A0A553N6P3</accession>
<dbReference type="EMBL" id="VCGU01000459">
    <property type="protein sequence ID" value="TRY61109.1"/>
    <property type="molecule type" value="Genomic_DNA"/>
</dbReference>
<evidence type="ECO:0000313" key="3">
    <source>
        <dbReference type="EMBL" id="TRY61109.1"/>
    </source>
</evidence>
<comment type="caution">
    <text evidence="3">The sequence shown here is derived from an EMBL/GenBank/DDBJ whole genome shotgun (WGS) entry which is preliminary data.</text>
</comment>
<evidence type="ECO:0000313" key="4">
    <source>
        <dbReference type="Proteomes" id="UP000318571"/>
    </source>
</evidence>
<evidence type="ECO:0000256" key="2">
    <source>
        <dbReference type="SAM" id="SignalP"/>
    </source>
</evidence>
<dbReference type="OMA" id="DIPAPRC"/>
<reference evidence="3 4" key="1">
    <citation type="journal article" date="2018" name="Nat. Ecol. Evol.">
        <title>Genomic signatures of mitonuclear coevolution across populations of Tigriopus californicus.</title>
        <authorList>
            <person name="Barreto F.S."/>
            <person name="Watson E.T."/>
            <person name="Lima T.G."/>
            <person name="Willett C.S."/>
            <person name="Edmands S."/>
            <person name="Li W."/>
            <person name="Burton R.S."/>
        </authorList>
    </citation>
    <scope>NUCLEOTIDE SEQUENCE [LARGE SCALE GENOMIC DNA]</scope>
    <source>
        <strain evidence="3 4">San Diego</strain>
    </source>
</reference>
<dbReference type="Proteomes" id="UP000318571">
    <property type="component" value="Chromosome 8"/>
</dbReference>
<dbReference type="STRING" id="6832.A0A553N6P3"/>
<feature type="signal peptide" evidence="2">
    <location>
        <begin position="1"/>
        <end position="17"/>
    </location>
</feature>
<protein>
    <submittedName>
        <fullName evidence="3">Uncharacterized protein</fullName>
    </submittedName>
</protein>
<feature type="region of interest" description="Disordered" evidence="1">
    <location>
        <begin position="596"/>
        <end position="662"/>
    </location>
</feature>
<feature type="chain" id="PRO_5022202451" evidence="2">
    <location>
        <begin position="18"/>
        <end position="1254"/>
    </location>
</feature>
<proteinExistence type="predicted"/>
<feature type="non-terminal residue" evidence="3">
    <location>
        <position position="1"/>
    </location>
</feature>
<feature type="region of interest" description="Disordered" evidence="1">
    <location>
        <begin position="1226"/>
        <end position="1254"/>
    </location>
</feature>
<organism evidence="3 4">
    <name type="scientific">Tigriopus californicus</name>
    <name type="common">Marine copepod</name>
    <dbReference type="NCBI Taxonomy" id="6832"/>
    <lineage>
        <taxon>Eukaryota</taxon>
        <taxon>Metazoa</taxon>
        <taxon>Ecdysozoa</taxon>
        <taxon>Arthropoda</taxon>
        <taxon>Crustacea</taxon>
        <taxon>Multicrustacea</taxon>
        <taxon>Hexanauplia</taxon>
        <taxon>Copepoda</taxon>
        <taxon>Harpacticoida</taxon>
        <taxon>Harpacticidae</taxon>
        <taxon>Tigriopus</taxon>
    </lineage>
</organism>
<name>A0A553N6P3_TIGCA</name>
<feature type="compositionally biased region" description="Gly residues" evidence="1">
    <location>
        <begin position="596"/>
        <end position="640"/>
    </location>
</feature>
<gene>
    <name evidence="3" type="ORF">TCAL_16324</name>
</gene>
<sequence length="1254" mass="134905">ALILTLLLGLSINHVHAEAEAEAEAEADPKAEAIPDPDPQFMMMPQMPQQMMPSFPAQRPPMSPCEMTNQCCGMANANCCVGGQKCYTTYDRKCETEDDPQCQMTVEQVCSEETMPACRLVTEVVEREFTGSICTPKPLTKCWSYEKKVCAPSTKSAFQDITWENEVLRVVDEKMREHCYDQTVFNCSENVYSDIVTKQVEKTRIVPDSRQQCRNVPIVGNSTTITMPVVSISYRTACYDIPAPRCSTSMCGTGTCGQGQSVCSRNDYNTQTVCPSGVNNPNQNCQQVQRPVCYGQGLQCNAGSQQCCGQQTQRVCRQVPERNVQQVSRVIPGQVTYERVCQTMVFNRTERYLEPEQQMVNRTRKECPSSIVNKCSNISYAEYAVVPEKKTQSVTVQLPECKHQTVQDRYCHTFPVGDMACRSTPIKKRFRISKLKCDGQEQRPICKKVPRLNCRLGSRNKCEMVPRRVCQKSCSDSPLCNQCNQFMQQGPGFGSCPSSGCGTIIPNTPWLPDDGSYENSGVTEFPGIGGGGFYPGSEIGGGEFYPGGEIGGGGSYPGNEIGGGSYYPGNGIGGGNYYPGNEIGGGGSYPGEEIGGGGSYPGQIGGGGSYPGDDMGGGSYPGQIGGGGSYPGDDMGGGSYPGQIGAEAEADPQAEAMPDPDPQYMMMSPPSMAPFPKSPCEMTNQCCGMANSNCCVGGQKCYTTYERKCETEDDPQCQMSMKRVCATETRPSCRLVTEIVQREFTGSVCTPKPLTKCWTYEKKVCTPSSKPASQDVTWENDIVQPLDAKTKQQCYQETVYNCMEKVYSDVVTNQVEKTRVVPDSRQQCSNVPVVGKSTTVTVPVVSISYRTACYDIPAPRCSTSMCGTGTCGQGQSVCSRNDYNTQTVCPSGVNNPNQNCQQVQRPVCYDQGPQCNAGSQQCCGQQTQRVCRQVPERNVQQVSRVIPGQVTYQRSCQTIDFSRTEKYLEPVQQVVNRTKKECPSSIVSKCANITVSDFKVVTEKKTQSVTVQLPDCNHQTVQDEFCHTFPNGDSACRSTSIKKSLKITKLKCNGQEQRPVCKDIPKMDCRLATSAKCKMVPRQVCQKSCSDSPLCNQCNQFMQQGPGFGSCPSSGCGTIIPNIPLLPDGGSYGPSGVTEFPGIGGGGFYPGGEIGGGGSYPGNEIGGDSYYPGNGIGGGSYYPGNGIGGESYYPGNGIGGGSYYPGNGIGGGSYYPGNEIGGGGLYPGEEVGGDGSYPGQMGGGGSYPGSGVGG</sequence>
<feature type="compositionally biased region" description="Gly residues" evidence="1">
    <location>
        <begin position="1233"/>
        <end position="1254"/>
    </location>
</feature>
<evidence type="ECO:0000256" key="1">
    <source>
        <dbReference type="SAM" id="MobiDB-lite"/>
    </source>
</evidence>
<dbReference type="AlphaFoldDB" id="A0A553N6P3"/>
<feature type="non-terminal residue" evidence="3">
    <location>
        <position position="1254"/>
    </location>
</feature>
<keyword evidence="2" id="KW-0732">Signal</keyword>